<comment type="caution">
    <text evidence="1">The sequence shown here is derived from an EMBL/GenBank/DDBJ whole genome shotgun (WGS) entry which is preliminary data.</text>
</comment>
<name>A0AAV4EIQ8_9GAST</name>
<accession>A0AAV4EIQ8</accession>
<keyword evidence="2" id="KW-1185">Reference proteome</keyword>
<dbReference type="EMBL" id="BMAT01007256">
    <property type="protein sequence ID" value="GFR60998.1"/>
    <property type="molecule type" value="Genomic_DNA"/>
</dbReference>
<proteinExistence type="predicted"/>
<protein>
    <submittedName>
        <fullName evidence="1">Uncharacterized protein</fullName>
    </submittedName>
</protein>
<evidence type="ECO:0000313" key="2">
    <source>
        <dbReference type="Proteomes" id="UP000762676"/>
    </source>
</evidence>
<dbReference type="AlphaFoldDB" id="A0AAV4EIQ8"/>
<evidence type="ECO:0000313" key="1">
    <source>
        <dbReference type="EMBL" id="GFR60998.1"/>
    </source>
</evidence>
<organism evidence="1 2">
    <name type="scientific">Elysia marginata</name>
    <dbReference type="NCBI Taxonomy" id="1093978"/>
    <lineage>
        <taxon>Eukaryota</taxon>
        <taxon>Metazoa</taxon>
        <taxon>Spiralia</taxon>
        <taxon>Lophotrochozoa</taxon>
        <taxon>Mollusca</taxon>
        <taxon>Gastropoda</taxon>
        <taxon>Heterobranchia</taxon>
        <taxon>Euthyneura</taxon>
        <taxon>Panpulmonata</taxon>
        <taxon>Sacoglossa</taxon>
        <taxon>Placobranchoidea</taxon>
        <taxon>Plakobranchidae</taxon>
        <taxon>Elysia</taxon>
    </lineage>
</organism>
<sequence>MTDTNICFSCQQPGHREKRRVISPKVPWRRQQALKEKVSKLMKKKRTMKKKMSTVPFLFNLEFLLSLQEDNSFRTVFLECVGRRKQALSTASNHISYQSKTNRLVAKKLVVNKTRAEYSPSQVIQRRVGNIVR</sequence>
<gene>
    <name evidence="1" type="ORF">ElyMa_003546400</name>
</gene>
<dbReference type="Proteomes" id="UP000762676">
    <property type="component" value="Unassembled WGS sequence"/>
</dbReference>
<reference evidence="1 2" key="1">
    <citation type="journal article" date="2021" name="Elife">
        <title>Chloroplast acquisition without the gene transfer in kleptoplastic sea slugs, Plakobranchus ocellatus.</title>
        <authorList>
            <person name="Maeda T."/>
            <person name="Takahashi S."/>
            <person name="Yoshida T."/>
            <person name="Shimamura S."/>
            <person name="Takaki Y."/>
            <person name="Nagai Y."/>
            <person name="Toyoda A."/>
            <person name="Suzuki Y."/>
            <person name="Arimoto A."/>
            <person name="Ishii H."/>
            <person name="Satoh N."/>
            <person name="Nishiyama T."/>
            <person name="Hasebe M."/>
            <person name="Maruyama T."/>
            <person name="Minagawa J."/>
            <person name="Obokata J."/>
            <person name="Shigenobu S."/>
        </authorList>
    </citation>
    <scope>NUCLEOTIDE SEQUENCE [LARGE SCALE GENOMIC DNA]</scope>
</reference>